<feature type="repeat" description="PPR" evidence="3">
    <location>
        <begin position="592"/>
        <end position="626"/>
    </location>
</feature>
<evidence type="ECO:0000256" key="2">
    <source>
        <dbReference type="ARBA" id="ARBA00022737"/>
    </source>
</evidence>
<dbReference type="Gene3D" id="1.25.40.10">
    <property type="entry name" value="Tetratricopeptide repeat domain"/>
    <property type="match status" value="3"/>
</dbReference>
<feature type="domain" description="14-3-3" evidence="5">
    <location>
        <begin position="7"/>
        <end position="213"/>
    </location>
</feature>
<dbReference type="SUPFAM" id="SSF48445">
    <property type="entry name" value="14-3-3 protein"/>
    <property type="match status" value="1"/>
</dbReference>
<reference evidence="7" key="1">
    <citation type="submission" date="2024-07" db="EMBL/GenBank/DDBJ databases">
        <title>Two chromosome-level genome assemblies of Korean endemic species Abeliophyllum distichum and Forsythia ovata (Oleaceae).</title>
        <authorList>
            <person name="Jang H."/>
        </authorList>
    </citation>
    <scope>NUCLEOTIDE SEQUENCE [LARGE SCALE GENOMIC DNA]</scope>
</reference>
<dbReference type="AlphaFoldDB" id="A0ABD1WD33"/>
<proteinExistence type="inferred from homology"/>
<accession>A0ABD1WD33</accession>
<dbReference type="InterPro" id="IPR002885">
    <property type="entry name" value="PPR_rpt"/>
</dbReference>
<dbReference type="Pfam" id="PF00244">
    <property type="entry name" value="14-3-3"/>
    <property type="match status" value="2"/>
</dbReference>
<sequence length="754" mass="86276">MSNEKERENHVYMAKLAEQAERYDEMVESMKMVAKLDVELSVEERNLLSVGYKNVIGARRASWRIMSSIEQKEESKGNDNNVKLIKGYRHKVEEELSKICYDILSIIDKHLVPSSGSGEATSASATANTDLPSTHPIRLGLALNFSVFYYEIMNSPERACHLAKQAFDEAIAELDTLSEESYKDSTLIMQLLRDNLTLWTSDLPEDGGEETIKAEIEEPKTAQSESPVIPRLASQMIRVRPPKFPINLRPLHIHLQTLTAAVGGSTAATTTSPTPLAQPITPVNQAHLLRVCTILYQQQNSPEPKLHSSLTKTPFNLTPEFFLQVCNNFQYSWRPIYRFHLFSVTQPHFTHTSTTLNKMLDVVGKSRNIELFWDLCQEIGKLHLLNSKTYIIALRTLAAARELKKCVEFFHLMNGFGYEYRVEVLDKVVESLCKNKLVVEAKHVVVKLKDCIKPDGETYKWLIYGFCDVGDLIEASKVWNLMVDEGFEPDINAVDTMLEGLFKNNRFDEGLKLFQSMRVKRMEDMGLSTYRVVIKWLCKKGKLGEAHNVFEEMQMRDIKADNETLGLIIYGLAGKGRVKEAYNIVERIEKPDINVYHGMIKGLLRLKRASEATQVFREMIRRGCEPTMHTYVMLLQGHLGRRGRKGEDPLVNFDTIFVGGLVKAGKSLEATKYVERMINRGLEVPRFDYNRFLHYFSNEEGAIMFEVMAEKLREVGLFDLADIFARYGERMATRERRRNRIQEPQEEIIQTCAG</sequence>
<evidence type="ECO:0000256" key="4">
    <source>
        <dbReference type="RuleBase" id="RU003466"/>
    </source>
</evidence>
<comment type="similarity">
    <text evidence="1 4">Belongs to the 14-3-3 family.</text>
</comment>
<evidence type="ECO:0000256" key="1">
    <source>
        <dbReference type="ARBA" id="ARBA00006141"/>
    </source>
</evidence>
<dbReference type="PROSITE" id="PS00796">
    <property type="entry name" value="1433_1"/>
    <property type="match status" value="1"/>
</dbReference>
<dbReference type="Pfam" id="PF13041">
    <property type="entry name" value="PPR_2"/>
    <property type="match status" value="2"/>
</dbReference>
<dbReference type="PANTHER" id="PTHR18860">
    <property type="entry name" value="14-3-3 PROTEIN"/>
    <property type="match status" value="1"/>
</dbReference>
<dbReference type="InterPro" id="IPR011990">
    <property type="entry name" value="TPR-like_helical_dom_sf"/>
</dbReference>
<feature type="repeat" description="PPR" evidence="3">
    <location>
        <begin position="526"/>
        <end position="560"/>
    </location>
</feature>
<organism evidence="6 7">
    <name type="scientific">Forsythia ovata</name>
    <dbReference type="NCBI Taxonomy" id="205694"/>
    <lineage>
        <taxon>Eukaryota</taxon>
        <taxon>Viridiplantae</taxon>
        <taxon>Streptophyta</taxon>
        <taxon>Embryophyta</taxon>
        <taxon>Tracheophyta</taxon>
        <taxon>Spermatophyta</taxon>
        <taxon>Magnoliopsida</taxon>
        <taxon>eudicotyledons</taxon>
        <taxon>Gunneridae</taxon>
        <taxon>Pentapetalae</taxon>
        <taxon>asterids</taxon>
        <taxon>lamiids</taxon>
        <taxon>Lamiales</taxon>
        <taxon>Oleaceae</taxon>
        <taxon>Forsythieae</taxon>
        <taxon>Forsythia</taxon>
    </lineage>
</organism>
<comment type="caution">
    <text evidence="6">The sequence shown here is derived from an EMBL/GenBank/DDBJ whole genome shotgun (WGS) entry which is preliminary data.</text>
</comment>
<evidence type="ECO:0000256" key="3">
    <source>
        <dbReference type="PROSITE-ProRule" id="PRU00708"/>
    </source>
</evidence>
<keyword evidence="7" id="KW-1185">Reference proteome</keyword>
<dbReference type="Pfam" id="PF01535">
    <property type="entry name" value="PPR"/>
    <property type="match status" value="3"/>
</dbReference>
<dbReference type="InterPro" id="IPR036815">
    <property type="entry name" value="14-3-3_dom_sf"/>
</dbReference>
<evidence type="ECO:0000313" key="6">
    <source>
        <dbReference type="EMBL" id="KAL2546633.1"/>
    </source>
</evidence>
<dbReference type="Proteomes" id="UP001604277">
    <property type="component" value="Unassembled WGS sequence"/>
</dbReference>
<dbReference type="NCBIfam" id="TIGR00756">
    <property type="entry name" value="PPR"/>
    <property type="match status" value="4"/>
</dbReference>
<dbReference type="InterPro" id="IPR023410">
    <property type="entry name" value="14-3-3_domain"/>
</dbReference>
<dbReference type="InterPro" id="IPR023409">
    <property type="entry name" value="14-3-3_CS"/>
</dbReference>
<dbReference type="PRINTS" id="PR00305">
    <property type="entry name" value="1433ZETA"/>
</dbReference>
<dbReference type="PROSITE" id="PS51375">
    <property type="entry name" value="PPR"/>
    <property type="match status" value="4"/>
</dbReference>
<dbReference type="InterPro" id="IPR000308">
    <property type="entry name" value="14-3-3"/>
</dbReference>
<evidence type="ECO:0000259" key="5">
    <source>
        <dbReference type="SMART" id="SM00101"/>
    </source>
</evidence>
<dbReference type="Gene3D" id="1.20.190.20">
    <property type="entry name" value="14-3-3 domain"/>
    <property type="match status" value="2"/>
</dbReference>
<dbReference type="EMBL" id="JBFOLJ010000004">
    <property type="protein sequence ID" value="KAL2546633.1"/>
    <property type="molecule type" value="Genomic_DNA"/>
</dbReference>
<dbReference type="PROSITE" id="PS00797">
    <property type="entry name" value="1433_2"/>
    <property type="match status" value="1"/>
</dbReference>
<name>A0ABD1WD33_9LAMI</name>
<keyword evidence="2" id="KW-0677">Repeat</keyword>
<feature type="repeat" description="PPR" evidence="3">
    <location>
        <begin position="455"/>
        <end position="489"/>
    </location>
</feature>
<evidence type="ECO:0000313" key="7">
    <source>
        <dbReference type="Proteomes" id="UP001604277"/>
    </source>
</evidence>
<gene>
    <name evidence="6" type="ORF">Fot_15866</name>
</gene>
<feature type="repeat" description="PPR" evidence="3">
    <location>
        <begin position="490"/>
        <end position="524"/>
    </location>
</feature>
<protein>
    <submittedName>
        <fullName evidence="6">Pentatricopeptide repeat-containing protein</fullName>
    </submittedName>
</protein>
<dbReference type="SMART" id="SM00101">
    <property type="entry name" value="14_3_3"/>
    <property type="match status" value="1"/>
</dbReference>